<name>A0A087RVL2_9ARCH</name>
<dbReference type="Gene3D" id="2.30.130.30">
    <property type="entry name" value="Hypothetical protein"/>
    <property type="match status" value="1"/>
</dbReference>
<dbReference type="Proteomes" id="UP000029387">
    <property type="component" value="Unassembled WGS sequence"/>
</dbReference>
<keyword evidence="3" id="KW-1185">Reference proteome</keyword>
<proteinExistence type="predicted"/>
<accession>A0A087RVL2</accession>
<reference evidence="2 3" key="1">
    <citation type="submission" date="2014-06" db="EMBL/GenBank/DDBJ databases">
        <authorList>
            <person name="Ngugi D.K."/>
            <person name="Blom J."/>
            <person name="Alam I."/>
            <person name="Rashid M."/>
            <person name="Baalawi W."/>
            <person name="Zhang G."/>
            <person name="Hikmawan T."/>
            <person name="Guan Y."/>
            <person name="Antunes A."/>
            <person name="Siam R."/>
            <person name="El-Dorry H."/>
            <person name="Bajic V."/>
            <person name="Stingl U."/>
        </authorList>
    </citation>
    <scope>NUCLEOTIDE SEQUENCE [LARGE SCALE GENOMIC DNA]</scope>
    <source>
        <strain evidence="2">SCGC AAA799-P11</strain>
    </source>
</reference>
<feature type="domain" description="ASCH" evidence="1">
    <location>
        <begin position="4"/>
        <end position="79"/>
    </location>
</feature>
<dbReference type="EMBL" id="JOSZ01000030">
    <property type="protein sequence ID" value="KFM17516.1"/>
    <property type="molecule type" value="Genomic_DNA"/>
</dbReference>
<protein>
    <submittedName>
        <fullName evidence="2">ASCH domain protein</fullName>
    </submittedName>
</protein>
<evidence type="ECO:0000313" key="3">
    <source>
        <dbReference type="Proteomes" id="UP000029387"/>
    </source>
</evidence>
<evidence type="ECO:0000313" key="2">
    <source>
        <dbReference type="EMBL" id="KFM17516.1"/>
    </source>
</evidence>
<dbReference type="SUPFAM" id="SSF88697">
    <property type="entry name" value="PUA domain-like"/>
    <property type="match status" value="1"/>
</dbReference>
<dbReference type="PATRIC" id="fig|1502295.3.peg.1251"/>
<dbReference type="InterPro" id="IPR015947">
    <property type="entry name" value="PUA-like_sf"/>
</dbReference>
<dbReference type="AlphaFoldDB" id="A0A087RVL2"/>
<organism evidence="2 3">
    <name type="scientific">Marine Group I thaumarchaeote SCGC AAA799-P11</name>
    <dbReference type="NCBI Taxonomy" id="1502295"/>
    <lineage>
        <taxon>Archaea</taxon>
        <taxon>Nitrososphaerota</taxon>
        <taxon>Marine Group I</taxon>
    </lineage>
</organism>
<sequence>MKCLSVSQPFADLIILGKKTIELRKWNTNYRGELLIHAPLKIRKEDCKRLRIGKKFVTGAIVGKVEIYDVKKYESRNQVRLDQRFHFASRDFHDRTFGFLLKNPKAFRVPIPYKGQLGLFEAELPKTKINNKEIVSDIIDEEYRYQWIGHH</sequence>
<comment type="caution">
    <text evidence="2">The sequence shown here is derived from an EMBL/GenBank/DDBJ whole genome shotgun (WGS) entry which is preliminary data.</text>
</comment>
<dbReference type="InterPro" id="IPR007374">
    <property type="entry name" value="ASCH_domain"/>
</dbReference>
<dbReference type="Pfam" id="PF04266">
    <property type="entry name" value="ASCH"/>
    <property type="match status" value="1"/>
</dbReference>
<dbReference type="CDD" id="cd06554">
    <property type="entry name" value="ASCH_ASC-1_like"/>
    <property type="match status" value="1"/>
</dbReference>
<evidence type="ECO:0000259" key="1">
    <source>
        <dbReference type="Pfam" id="PF04266"/>
    </source>
</evidence>
<gene>
    <name evidence="2" type="ORF">AAA799P11_01312</name>
</gene>